<evidence type="ECO:0000259" key="2">
    <source>
        <dbReference type="Pfam" id="PF00535"/>
    </source>
</evidence>
<organism evidence="3 4">
    <name type="scientific">Schwartzia succinivorans DSM 10502</name>
    <dbReference type="NCBI Taxonomy" id="1123243"/>
    <lineage>
        <taxon>Bacteria</taxon>
        <taxon>Bacillati</taxon>
        <taxon>Bacillota</taxon>
        <taxon>Negativicutes</taxon>
        <taxon>Selenomonadales</taxon>
        <taxon>Selenomonadaceae</taxon>
        <taxon>Schwartzia</taxon>
    </lineage>
</organism>
<dbReference type="RefSeq" id="WP_072934287.1">
    <property type="nucleotide sequence ID" value="NZ_FQUG01000002.1"/>
</dbReference>
<feature type="domain" description="Glycosyltransferase 2-like" evidence="2">
    <location>
        <begin position="5"/>
        <end position="102"/>
    </location>
</feature>
<dbReference type="SUPFAM" id="SSF48452">
    <property type="entry name" value="TPR-like"/>
    <property type="match status" value="1"/>
</dbReference>
<dbReference type="OrthoDB" id="9815923at2"/>
<proteinExistence type="predicted"/>
<protein>
    <submittedName>
        <fullName evidence="3">Glycosyltransferase involved in cell wall bisynthesis</fullName>
    </submittedName>
</protein>
<keyword evidence="3" id="KW-0808">Transferase</keyword>
<dbReference type="STRING" id="1123243.SAMN02745190_00159"/>
<accession>A0A1M4SK92</accession>
<dbReference type="InterPro" id="IPR001173">
    <property type="entry name" value="Glyco_trans_2-like"/>
</dbReference>
<dbReference type="Pfam" id="PF00535">
    <property type="entry name" value="Glycos_transf_2"/>
    <property type="match status" value="1"/>
</dbReference>
<dbReference type="Proteomes" id="UP000184404">
    <property type="component" value="Unassembled WGS sequence"/>
</dbReference>
<dbReference type="InterPro" id="IPR019734">
    <property type="entry name" value="TPR_rpt"/>
</dbReference>
<feature type="repeat" description="TPR" evidence="1">
    <location>
        <begin position="325"/>
        <end position="358"/>
    </location>
</feature>
<evidence type="ECO:0000256" key="1">
    <source>
        <dbReference type="PROSITE-ProRule" id="PRU00339"/>
    </source>
</evidence>
<keyword evidence="4" id="KW-1185">Reference proteome</keyword>
<dbReference type="PROSITE" id="PS50005">
    <property type="entry name" value="TPR"/>
    <property type="match status" value="1"/>
</dbReference>
<gene>
    <name evidence="3" type="ORF">SAMN02745190_00159</name>
</gene>
<dbReference type="SUPFAM" id="SSF53448">
    <property type="entry name" value="Nucleotide-diphospho-sugar transferases"/>
    <property type="match status" value="1"/>
</dbReference>
<dbReference type="Gene3D" id="1.25.40.10">
    <property type="entry name" value="Tetratricopeptide repeat domain"/>
    <property type="match status" value="1"/>
</dbReference>
<dbReference type="GO" id="GO:0016740">
    <property type="term" value="F:transferase activity"/>
    <property type="evidence" value="ECO:0007669"/>
    <property type="project" value="UniProtKB-KW"/>
</dbReference>
<dbReference type="Gene3D" id="3.90.550.10">
    <property type="entry name" value="Spore Coat Polysaccharide Biosynthesis Protein SpsA, Chain A"/>
    <property type="match status" value="1"/>
</dbReference>
<dbReference type="EMBL" id="FQUG01000002">
    <property type="protein sequence ID" value="SHE32417.1"/>
    <property type="molecule type" value="Genomic_DNA"/>
</dbReference>
<name>A0A1M4SK92_9FIRM</name>
<dbReference type="AlphaFoldDB" id="A0A1M4SK92"/>
<dbReference type="PANTHER" id="PTHR43630">
    <property type="entry name" value="POLY-BETA-1,6-N-ACETYL-D-GLUCOSAMINE SYNTHASE"/>
    <property type="match status" value="1"/>
</dbReference>
<dbReference type="InterPro" id="IPR029044">
    <property type="entry name" value="Nucleotide-diphossugar_trans"/>
</dbReference>
<evidence type="ECO:0000313" key="3">
    <source>
        <dbReference type="EMBL" id="SHE32417.1"/>
    </source>
</evidence>
<dbReference type="CDD" id="cd02511">
    <property type="entry name" value="Beta4Glucosyltransferase"/>
    <property type="match status" value="1"/>
</dbReference>
<sequence length="485" mass="55844">MKITACVIVKNEEKNLPRWLDCMKKLTRDMVVVDTGSEDNTVEIAEKGGAKVFHFPWVGDFAKAKNFAIDHAKGDWILFLDADEYFTDEGCRTVLELLRKYDSVREVIGLMTLWVNLDADRGYRYINTGYQIRIFRNKPFLRYHGAVHEVLKSGAPYPTRMQFVKELSIYHTGYSEHIIHQKLQRNLEILLAEQKRRGHQPSDDYYLAECYYDMKDYKRTVEYIRKAIDEELVPVGRENRPYSILIQSLILLDAPREEIEKAVQMGLAKYPGTAEFRLLSAFGAWRGKDYLRAEAELNEGIAMSGKKKPETAVSLMVDETKNLIPTAYWYLGQLAAWKKDRQAAVELYVKALQMNKHRSEILQSLMRLLKGVDALDVIEMLDALYDKKADAVFLVPVLMQTGHSKEAFYYERLTDGMMTDFTRFFLAGRYEAAGALAVDEGMALSGLGYWLTETKNVPPAELSMLLPSKGEDEEKRQKNLRRLFS</sequence>
<dbReference type="PANTHER" id="PTHR43630:SF2">
    <property type="entry name" value="GLYCOSYLTRANSFERASE"/>
    <property type="match status" value="1"/>
</dbReference>
<evidence type="ECO:0000313" key="4">
    <source>
        <dbReference type="Proteomes" id="UP000184404"/>
    </source>
</evidence>
<dbReference type="InterPro" id="IPR011990">
    <property type="entry name" value="TPR-like_helical_dom_sf"/>
</dbReference>
<reference evidence="3 4" key="1">
    <citation type="submission" date="2016-11" db="EMBL/GenBank/DDBJ databases">
        <authorList>
            <person name="Jaros S."/>
            <person name="Januszkiewicz K."/>
            <person name="Wedrychowicz H."/>
        </authorList>
    </citation>
    <scope>NUCLEOTIDE SEQUENCE [LARGE SCALE GENOMIC DNA]</scope>
    <source>
        <strain evidence="3 4">DSM 10502</strain>
    </source>
</reference>
<keyword evidence="1" id="KW-0802">TPR repeat</keyword>